<evidence type="ECO:0000259" key="8">
    <source>
        <dbReference type="Pfam" id="PF13802"/>
    </source>
</evidence>
<dbReference type="PANTHER" id="PTHR22762:SF95">
    <property type="entry name" value="ALPHA_BETA-GLUCOSIDASE AGDC-RELATED"/>
    <property type="match status" value="1"/>
</dbReference>
<dbReference type="PANTHER" id="PTHR22762">
    <property type="entry name" value="ALPHA-GLUCOSIDASE"/>
    <property type="match status" value="1"/>
</dbReference>
<evidence type="ECO:0000256" key="3">
    <source>
        <dbReference type="ARBA" id="ARBA00012741"/>
    </source>
</evidence>
<sequence>MIVSLFLTLVASATAAIASPLARARLHRRTAIGDCPGYTASNVVKTDSTLTADLTLADTACNVYGEDIDDLKLLVEYQTDHRLHIKIYDAALNVYQVPDSFMPRPASQNASSSAAAIQFNLVEDPFSFTITRTNTNETLFDTSGVNSTLIFESQYVRLRTQLPPSPNLYGLGEHSDSFRLEATNYQRTLWNSESPYIPRHANLYGSHPMYFDHRGSAGTHGVFLLNSDGMDININNSPSEGQYLEYNTNGGIIDLYIMAGPKASDVSKQYAEVVGLPAMMPYWVFGFHQCKYGYFDVLDVAEVVGNYSIAGIPLETMWTDIDYMNLRQDFTTDPARFPLHKMRELVSTLHGRDQHYIVIVDPGIHATPNYTPYSDGVSQDVFLKNSTGEYLGVDWPGVVVYPDWFASNTQQWWTNQFAKFFSPESGIDIDAVWVDMNEASNFCPYGCDPNGTASSGNDPPKPTSTPRNNTGRVIPGFPPDFQPPTSSKVRRGSPGSMTGLSGRDLLNPPYAIHNHRGRLSDYTIYTNIINSNGIAQYDTHNFYGTMNAFASREAMLGRRPGRRPMVLTRSTFAGAGTKVAHWFGDNDSNWDDYRISIAQMLAFTSMFQMPMVGSDVCGFNGATDDKLCSRWATLGAFYPFYRNHADISAPPQEFYRWPLVTAAAKHAIDTRYKLLDYIYTALYRQTQDGTPLIKPLFFKYPTDPNTFGIDLQYFYGDSLLISPVTDANSTAVSFYLPDDIFYDYWTFEEVRGNGSMVTLTNVDYTTIPVYMKGGSIIPIRANSANTTTALRQQNFNVIIAPGLDGVATGSLYLDDGDSIVQPGITDINFHWNGKSLTSNGTYGYQGGSKREAGVVVESVIILGQENSINGTARFNKSTGAITVTGPWGLTGPFEVTPGQ</sequence>
<dbReference type="InterPro" id="IPR000322">
    <property type="entry name" value="Glyco_hydro_31_TIM"/>
</dbReference>
<feature type="signal peptide" evidence="6">
    <location>
        <begin position="1"/>
        <end position="18"/>
    </location>
</feature>
<reference evidence="10 11" key="1">
    <citation type="journal article" date="2016" name="Nat. Commun.">
        <title>Ectomycorrhizal ecology is imprinted in the genome of the dominant symbiotic fungus Cenococcum geophilum.</title>
        <authorList>
            <consortium name="DOE Joint Genome Institute"/>
            <person name="Peter M."/>
            <person name="Kohler A."/>
            <person name="Ohm R.A."/>
            <person name="Kuo A."/>
            <person name="Krutzmann J."/>
            <person name="Morin E."/>
            <person name="Arend M."/>
            <person name="Barry K.W."/>
            <person name="Binder M."/>
            <person name="Choi C."/>
            <person name="Clum A."/>
            <person name="Copeland A."/>
            <person name="Grisel N."/>
            <person name="Haridas S."/>
            <person name="Kipfer T."/>
            <person name="LaButti K."/>
            <person name="Lindquist E."/>
            <person name="Lipzen A."/>
            <person name="Maire R."/>
            <person name="Meier B."/>
            <person name="Mihaltcheva S."/>
            <person name="Molinier V."/>
            <person name="Murat C."/>
            <person name="Poggeler S."/>
            <person name="Quandt C.A."/>
            <person name="Sperisen C."/>
            <person name="Tritt A."/>
            <person name="Tisserant E."/>
            <person name="Crous P.W."/>
            <person name="Henrissat B."/>
            <person name="Nehls U."/>
            <person name="Egli S."/>
            <person name="Spatafora J.W."/>
            <person name="Grigoriev I.V."/>
            <person name="Martin F.M."/>
        </authorList>
    </citation>
    <scope>NUCLEOTIDE SEQUENCE [LARGE SCALE GENOMIC DNA]</scope>
    <source>
        <strain evidence="10 11">CBS 207.34</strain>
    </source>
</reference>
<dbReference type="SUPFAM" id="SSF51445">
    <property type="entry name" value="(Trans)glycosidases"/>
    <property type="match status" value="1"/>
</dbReference>
<evidence type="ECO:0000313" key="10">
    <source>
        <dbReference type="EMBL" id="OCL14574.1"/>
    </source>
</evidence>
<dbReference type="InterPro" id="IPR013780">
    <property type="entry name" value="Glyco_hydro_b"/>
</dbReference>
<dbReference type="CDD" id="cd06602">
    <property type="entry name" value="GH31_MGAM_SI_GAA"/>
    <property type="match status" value="1"/>
</dbReference>
<evidence type="ECO:0000256" key="6">
    <source>
        <dbReference type="SAM" id="SignalP"/>
    </source>
</evidence>
<dbReference type="InterPro" id="IPR017853">
    <property type="entry name" value="GH"/>
</dbReference>
<dbReference type="EMBL" id="KV748557">
    <property type="protein sequence ID" value="OCL14574.1"/>
    <property type="molecule type" value="Genomic_DNA"/>
</dbReference>
<organism evidence="10 11">
    <name type="scientific">Glonium stellatum</name>
    <dbReference type="NCBI Taxonomy" id="574774"/>
    <lineage>
        <taxon>Eukaryota</taxon>
        <taxon>Fungi</taxon>
        <taxon>Dikarya</taxon>
        <taxon>Ascomycota</taxon>
        <taxon>Pezizomycotina</taxon>
        <taxon>Dothideomycetes</taxon>
        <taxon>Pleosporomycetidae</taxon>
        <taxon>Gloniales</taxon>
        <taxon>Gloniaceae</taxon>
        <taxon>Glonium</taxon>
    </lineage>
</organism>
<dbReference type="SUPFAM" id="SSF74650">
    <property type="entry name" value="Galactose mutarotase-like"/>
    <property type="match status" value="1"/>
</dbReference>
<dbReference type="OrthoDB" id="5839090at2759"/>
<comment type="catalytic activity">
    <reaction evidence="1">
        <text>Hydrolysis of terminal, non-reducing (1-&gt;4)-linked alpha-D-glucose residues with release of alpha-D-glucose.</text>
        <dbReference type="EC" id="3.2.1.20"/>
    </reaction>
</comment>
<dbReference type="Pfam" id="PF13802">
    <property type="entry name" value="Gal_mutarotas_2"/>
    <property type="match status" value="1"/>
</dbReference>
<keyword evidence="4 10" id="KW-0378">Hydrolase</keyword>
<dbReference type="Gene3D" id="2.60.40.1180">
    <property type="entry name" value="Golgi alpha-mannosidase II"/>
    <property type="match status" value="2"/>
</dbReference>
<evidence type="ECO:0000259" key="9">
    <source>
        <dbReference type="Pfam" id="PF21365"/>
    </source>
</evidence>
<dbReference type="Gene3D" id="2.60.40.1760">
    <property type="entry name" value="glycosyl hydrolase (family 31)"/>
    <property type="match status" value="1"/>
</dbReference>
<feature type="chain" id="PRO_5034467680" description="alpha-glucosidase" evidence="6">
    <location>
        <begin position="19"/>
        <end position="899"/>
    </location>
</feature>
<feature type="domain" description="Glycoside hydrolase family 31 TIM barrel" evidence="7">
    <location>
        <begin position="277"/>
        <end position="681"/>
    </location>
</feature>
<evidence type="ECO:0000313" key="11">
    <source>
        <dbReference type="Proteomes" id="UP000250140"/>
    </source>
</evidence>
<feature type="domain" description="Glycosyl hydrolase family 31 C-terminal" evidence="9">
    <location>
        <begin position="689"/>
        <end position="777"/>
    </location>
</feature>
<evidence type="ECO:0000256" key="4">
    <source>
        <dbReference type="RuleBase" id="RU361185"/>
    </source>
</evidence>
<dbReference type="AlphaFoldDB" id="A0A8E2FCN9"/>
<feature type="region of interest" description="Disordered" evidence="5">
    <location>
        <begin position="451"/>
        <end position="500"/>
    </location>
</feature>
<dbReference type="Pfam" id="PF21365">
    <property type="entry name" value="Glyco_hydro_31_3rd"/>
    <property type="match status" value="1"/>
</dbReference>
<feature type="domain" description="Glycoside hydrolase family 31 N-terminal" evidence="8">
    <location>
        <begin position="120"/>
        <end position="230"/>
    </location>
</feature>
<dbReference type="Pfam" id="PF01055">
    <property type="entry name" value="Glyco_hydro_31_2nd"/>
    <property type="match status" value="1"/>
</dbReference>
<dbReference type="GO" id="GO:0005975">
    <property type="term" value="P:carbohydrate metabolic process"/>
    <property type="evidence" value="ECO:0007669"/>
    <property type="project" value="InterPro"/>
</dbReference>
<keyword evidence="4" id="KW-0326">Glycosidase</keyword>
<dbReference type="GO" id="GO:0004558">
    <property type="term" value="F:alpha-1,4-glucosidase activity"/>
    <property type="evidence" value="ECO:0007669"/>
    <property type="project" value="UniProtKB-EC"/>
</dbReference>
<dbReference type="InterPro" id="IPR025887">
    <property type="entry name" value="Glyco_hydro_31_N_dom"/>
</dbReference>
<comment type="similarity">
    <text evidence="2 4">Belongs to the glycosyl hydrolase 31 family.</text>
</comment>
<dbReference type="Gene3D" id="3.20.20.80">
    <property type="entry name" value="Glycosidases"/>
    <property type="match status" value="1"/>
</dbReference>
<dbReference type="SUPFAM" id="SSF51011">
    <property type="entry name" value="Glycosyl hydrolase domain"/>
    <property type="match status" value="1"/>
</dbReference>
<dbReference type="GO" id="GO:0030246">
    <property type="term" value="F:carbohydrate binding"/>
    <property type="evidence" value="ECO:0007669"/>
    <property type="project" value="InterPro"/>
</dbReference>
<dbReference type="InterPro" id="IPR011013">
    <property type="entry name" value="Gal_mutarotase_sf_dom"/>
</dbReference>
<accession>A0A8E2FCN9</accession>
<evidence type="ECO:0000256" key="5">
    <source>
        <dbReference type="SAM" id="MobiDB-lite"/>
    </source>
</evidence>
<dbReference type="CDD" id="cd14752">
    <property type="entry name" value="GH31_N"/>
    <property type="match status" value="1"/>
</dbReference>
<keyword evidence="11" id="KW-1185">Reference proteome</keyword>
<dbReference type="InterPro" id="IPR048395">
    <property type="entry name" value="Glyco_hydro_31_C"/>
</dbReference>
<dbReference type="Proteomes" id="UP000250140">
    <property type="component" value="Unassembled WGS sequence"/>
</dbReference>
<evidence type="ECO:0000256" key="2">
    <source>
        <dbReference type="ARBA" id="ARBA00007806"/>
    </source>
</evidence>
<proteinExistence type="inferred from homology"/>
<name>A0A8E2FCN9_9PEZI</name>
<gene>
    <name evidence="10" type="ORF">AOQ84DRAFT_330779</name>
</gene>
<keyword evidence="6" id="KW-0732">Signal</keyword>
<evidence type="ECO:0000259" key="7">
    <source>
        <dbReference type="Pfam" id="PF01055"/>
    </source>
</evidence>
<protein>
    <recommendedName>
        <fullName evidence="3">alpha-glucosidase</fullName>
        <ecNumber evidence="3">3.2.1.20</ecNumber>
    </recommendedName>
</protein>
<dbReference type="EC" id="3.2.1.20" evidence="3"/>
<evidence type="ECO:0000256" key="1">
    <source>
        <dbReference type="ARBA" id="ARBA00001657"/>
    </source>
</evidence>